<feature type="binding site" evidence="13">
    <location>
        <position position="11"/>
    </location>
    <ligand>
        <name>NADPH</name>
        <dbReference type="ChEBI" id="CHEBI:57783"/>
    </ligand>
</feature>
<feature type="binding site" evidence="13">
    <location>
        <position position="105"/>
    </location>
    <ligand>
        <name>sn-glycerol 3-phosphate</name>
        <dbReference type="ChEBI" id="CHEBI:57597"/>
    </ligand>
</feature>
<dbReference type="RefSeq" id="WP_123102046.1">
    <property type="nucleotide sequence ID" value="NZ_CP127527.1"/>
</dbReference>
<reference evidence="20" key="1">
    <citation type="submission" date="2018-10" db="EMBL/GenBank/DDBJ databases">
        <title>Acidithiobacillus sulfuriphilus sp. nov.: an extremely acidophilic sulfur-oxidizing chemolithotroph isolated from a neutral pH environment.</title>
        <authorList>
            <person name="Falagan C."/>
            <person name="Moya-Beltran A."/>
            <person name="Quatrini R."/>
            <person name="Johnson D.B."/>
        </authorList>
    </citation>
    <scope>NUCLEOTIDE SEQUENCE [LARGE SCALE GENOMIC DNA]</scope>
    <source>
        <strain evidence="20">CJ-2</strain>
    </source>
</reference>
<dbReference type="Gene3D" id="3.40.50.720">
    <property type="entry name" value="NAD(P)-binding Rossmann-like Domain"/>
    <property type="match status" value="1"/>
</dbReference>
<evidence type="ECO:0000256" key="17">
    <source>
        <dbReference type="RuleBase" id="RU000437"/>
    </source>
</evidence>
<keyword evidence="8 13" id="KW-1208">Phospholipid metabolism</keyword>
<feature type="binding site" evidence="13">
    <location>
        <position position="251"/>
    </location>
    <ligand>
        <name>sn-glycerol 3-phosphate</name>
        <dbReference type="ChEBI" id="CHEBI:57597"/>
    </ligand>
</feature>
<feature type="binding site" evidence="13">
    <location>
        <position position="253"/>
    </location>
    <ligand>
        <name>sn-glycerol 3-phosphate</name>
        <dbReference type="ChEBI" id="CHEBI:57597"/>
    </ligand>
</feature>
<gene>
    <name evidence="13" type="primary">gpsA</name>
    <name evidence="20" type="ORF">EC580_02970</name>
</gene>
<feature type="binding site" evidence="13">
    <location>
        <position position="32"/>
    </location>
    <ligand>
        <name>NADPH</name>
        <dbReference type="ChEBI" id="CHEBI:57783"/>
    </ligand>
</feature>
<comment type="catalytic activity">
    <reaction evidence="9">
        <text>sn-glycerol 3-phosphate + NADP(+) = dihydroxyacetone phosphate + NADPH + H(+)</text>
        <dbReference type="Rhea" id="RHEA:11096"/>
        <dbReference type="ChEBI" id="CHEBI:15378"/>
        <dbReference type="ChEBI" id="CHEBI:57597"/>
        <dbReference type="ChEBI" id="CHEBI:57642"/>
        <dbReference type="ChEBI" id="CHEBI:57783"/>
        <dbReference type="ChEBI" id="CHEBI:58349"/>
        <dbReference type="EC" id="1.1.1.94"/>
    </reaction>
    <physiologicalReaction direction="right-to-left" evidence="9">
        <dbReference type="Rhea" id="RHEA:11098"/>
    </physiologicalReaction>
</comment>
<dbReference type="SUPFAM" id="SSF48179">
    <property type="entry name" value="6-phosphogluconate dehydrogenase C-terminal domain-like"/>
    <property type="match status" value="1"/>
</dbReference>
<name>A0A3M8RMK7_9PROT</name>
<dbReference type="GO" id="GO:0141152">
    <property type="term" value="F:glycerol-3-phosphate dehydrogenase (NAD+) activity"/>
    <property type="evidence" value="ECO:0007669"/>
    <property type="project" value="RHEA"/>
</dbReference>
<dbReference type="PIRSF" id="PIRSF000114">
    <property type="entry name" value="Glycerol-3-P_dh"/>
    <property type="match status" value="1"/>
</dbReference>
<comment type="catalytic activity">
    <reaction evidence="13">
        <text>sn-glycerol 3-phosphate + NAD(+) = dihydroxyacetone phosphate + NADH + H(+)</text>
        <dbReference type="Rhea" id="RHEA:11092"/>
        <dbReference type="ChEBI" id="CHEBI:15378"/>
        <dbReference type="ChEBI" id="CHEBI:57540"/>
        <dbReference type="ChEBI" id="CHEBI:57597"/>
        <dbReference type="ChEBI" id="CHEBI:57642"/>
        <dbReference type="ChEBI" id="CHEBI:57945"/>
        <dbReference type="EC" id="1.1.1.94"/>
    </reaction>
</comment>
<keyword evidence="13" id="KW-0963">Cytoplasm</keyword>
<evidence type="ECO:0000256" key="4">
    <source>
        <dbReference type="ARBA" id="ARBA00023002"/>
    </source>
</evidence>
<evidence type="ECO:0000256" key="1">
    <source>
        <dbReference type="ARBA" id="ARBA00011009"/>
    </source>
</evidence>
<comment type="subcellular location">
    <subcellularLocation>
        <location evidence="13">Cytoplasm</location>
    </subcellularLocation>
</comment>
<evidence type="ECO:0000256" key="6">
    <source>
        <dbReference type="ARBA" id="ARBA00023098"/>
    </source>
</evidence>
<evidence type="ECO:0000256" key="8">
    <source>
        <dbReference type="ARBA" id="ARBA00023264"/>
    </source>
</evidence>
<dbReference type="InterPro" id="IPR011128">
    <property type="entry name" value="G3P_DH_NAD-dep_N"/>
</dbReference>
<dbReference type="PRINTS" id="PR00077">
    <property type="entry name" value="GPDHDRGNASE"/>
</dbReference>
<feature type="binding site" evidence="13">
    <location>
        <position position="252"/>
    </location>
    <ligand>
        <name>NADPH</name>
        <dbReference type="ChEBI" id="CHEBI:57783"/>
    </ligand>
</feature>
<feature type="active site" description="Proton acceptor" evidence="13 14">
    <location>
        <position position="188"/>
    </location>
</feature>
<dbReference type="Pfam" id="PF07479">
    <property type="entry name" value="NAD_Gly3P_dh_C"/>
    <property type="match status" value="1"/>
</dbReference>
<comment type="similarity">
    <text evidence="1 13 17">Belongs to the NAD-dependent glycerol-3-phosphate dehydrogenase family.</text>
</comment>
<evidence type="ECO:0000256" key="12">
    <source>
        <dbReference type="ARBA" id="ARBA00080511"/>
    </source>
</evidence>
<dbReference type="PANTHER" id="PTHR11728">
    <property type="entry name" value="GLYCEROL-3-PHOSPHATE DEHYDROGENASE"/>
    <property type="match status" value="1"/>
</dbReference>
<dbReference type="InterPro" id="IPR006168">
    <property type="entry name" value="G3P_DH_NAD-dep"/>
</dbReference>
<evidence type="ECO:0000256" key="5">
    <source>
        <dbReference type="ARBA" id="ARBA00023027"/>
    </source>
</evidence>
<evidence type="ECO:0000256" key="10">
    <source>
        <dbReference type="ARBA" id="ARBA00066687"/>
    </source>
</evidence>
<dbReference type="OrthoDB" id="9812273at2"/>
<dbReference type="GO" id="GO:0141153">
    <property type="term" value="F:glycerol-3-phosphate dehydrogenase (NADP+) activity"/>
    <property type="evidence" value="ECO:0007669"/>
    <property type="project" value="RHEA"/>
</dbReference>
<dbReference type="InterPro" id="IPR006109">
    <property type="entry name" value="G3P_DH_NAD-dep_C"/>
</dbReference>
<protein>
    <recommendedName>
        <fullName evidence="11 13">Glycerol-3-phosphate dehydrogenase [NAD(P)+]</fullName>
        <ecNumber evidence="10 13">1.1.1.94</ecNumber>
    </recommendedName>
    <alternativeName>
        <fullName evidence="13">NAD(P)(+)-dependent glycerol-3-phosphate dehydrogenase</fullName>
    </alternativeName>
    <alternativeName>
        <fullName evidence="12 13">NAD(P)H-dependent dihydroxyacetone-phosphate reductase</fullName>
    </alternativeName>
</protein>
<evidence type="ECO:0000259" key="18">
    <source>
        <dbReference type="Pfam" id="PF01210"/>
    </source>
</evidence>
<evidence type="ECO:0000256" key="15">
    <source>
        <dbReference type="PIRSR" id="PIRSR000114-2"/>
    </source>
</evidence>
<evidence type="ECO:0000256" key="11">
    <source>
        <dbReference type="ARBA" id="ARBA00069372"/>
    </source>
</evidence>
<dbReference type="UniPathway" id="UPA00940"/>
<feature type="binding site" evidence="13">
    <location>
        <position position="133"/>
    </location>
    <ligand>
        <name>sn-glycerol 3-phosphate</name>
        <dbReference type="ChEBI" id="CHEBI:57597"/>
    </ligand>
</feature>
<evidence type="ECO:0000256" key="9">
    <source>
        <dbReference type="ARBA" id="ARBA00052716"/>
    </source>
</evidence>
<dbReference type="NCBIfam" id="NF000940">
    <property type="entry name" value="PRK00094.1-2"/>
    <property type="match status" value="1"/>
</dbReference>
<evidence type="ECO:0000256" key="3">
    <source>
        <dbReference type="ARBA" id="ARBA00022857"/>
    </source>
</evidence>
<dbReference type="Gene3D" id="1.10.1040.10">
    <property type="entry name" value="N-(1-d-carboxylethyl)-l-norvaline Dehydrogenase, domain 2"/>
    <property type="match status" value="1"/>
</dbReference>
<evidence type="ECO:0000256" key="7">
    <source>
        <dbReference type="ARBA" id="ARBA00023209"/>
    </source>
</evidence>
<feature type="binding site" evidence="15">
    <location>
        <begin position="252"/>
        <end position="253"/>
    </location>
    <ligand>
        <name>substrate</name>
    </ligand>
</feature>
<evidence type="ECO:0000256" key="2">
    <source>
        <dbReference type="ARBA" id="ARBA00022516"/>
    </source>
</evidence>
<organism evidence="20">
    <name type="scientific">Acidithiobacillus sulfuriphilus</name>
    <dbReference type="NCBI Taxonomy" id="1867749"/>
    <lineage>
        <taxon>Bacteria</taxon>
        <taxon>Pseudomonadati</taxon>
        <taxon>Pseudomonadota</taxon>
        <taxon>Acidithiobacillia</taxon>
        <taxon>Acidithiobacillales</taxon>
        <taxon>Acidithiobacillaceae</taxon>
        <taxon>Acidithiobacillus</taxon>
    </lineage>
</organism>
<feature type="binding site" evidence="16">
    <location>
        <position position="137"/>
    </location>
    <ligand>
        <name>NAD(+)</name>
        <dbReference type="ChEBI" id="CHEBI:57540"/>
    </ligand>
</feature>
<feature type="binding site" evidence="13">
    <location>
        <position position="31"/>
    </location>
    <ligand>
        <name>NADPH</name>
        <dbReference type="ChEBI" id="CHEBI:57783"/>
    </ligand>
</feature>
<comment type="caution">
    <text evidence="13">Lacks conserved residue(s) required for the propagation of feature annotation.</text>
</comment>
<dbReference type="GO" id="GO:0006650">
    <property type="term" value="P:glycerophospholipid metabolic process"/>
    <property type="evidence" value="ECO:0007669"/>
    <property type="project" value="UniProtKB-UniRule"/>
</dbReference>
<feature type="binding site" evidence="13">
    <location>
        <position position="252"/>
    </location>
    <ligand>
        <name>sn-glycerol 3-phosphate</name>
        <dbReference type="ChEBI" id="CHEBI:57597"/>
    </ligand>
</feature>
<comment type="caution">
    <text evidence="20">The sequence shown here is derived from an EMBL/GenBank/DDBJ whole genome shotgun (WGS) entry which is preliminary data.</text>
</comment>
<evidence type="ECO:0000256" key="13">
    <source>
        <dbReference type="HAMAP-Rule" id="MF_00394"/>
    </source>
</evidence>
<dbReference type="InterPro" id="IPR036291">
    <property type="entry name" value="NAD(P)-bd_dom_sf"/>
</dbReference>
<dbReference type="EC" id="1.1.1.94" evidence="10 13"/>
<keyword evidence="6 13" id="KW-0443">Lipid metabolism</keyword>
<keyword evidence="4 13" id="KW-0560">Oxidoreductase</keyword>
<keyword evidence="5 13" id="KW-0520">NAD</keyword>
<evidence type="ECO:0000256" key="16">
    <source>
        <dbReference type="PIRSR" id="PIRSR000114-3"/>
    </source>
</evidence>
<evidence type="ECO:0000256" key="14">
    <source>
        <dbReference type="PIRSR" id="PIRSR000114-1"/>
    </source>
</evidence>
<evidence type="ECO:0000313" key="20">
    <source>
        <dbReference type="EMBL" id="RNF68394.1"/>
    </source>
</evidence>
<dbReference type="FunFam" id="1.10.1040.10:FF:000001">
    <property type="entry name" value="Glycerol-3-phosphate dehydrogenase [NAD(P)+]"/>
    <property type="match status" value="1"/>
</dbReference>
<feature type="binding site" evidence="13">
    <location>
        <position position="137"/>
    </location>
    <ligand>
        <name>NADPH</name>
        <dbReference type="ChEBI" id="CHEBI:57783"/>
    </ligand>
</feature>
<proteinExistence type="inferred from homology"/>
<sequence length="342" mass="35659">MNWVVLGAGHWGVALAVHLARQGHSVRLWGRHPESLPCPSAGGDLSPHFPQVSRPARLTCTTDLAAAVAGCAGMVLAVPSHAVRNTLLSLRESLPAGQMVVLASKGLELETDLRLDQVLGQILKERPFAVISGPTFAAELVAGLPVAMTAASASADLAQEVARSFGNEQMRVYTSDDVAGVCLGGAIKNVLAIAAGISDGLGNGFSARAALITRGLAELRRLGTALGGRTETFMGLAGAGDLILTATSDLSRNRRVGLGLGRGLPLAQVLREIGQEAEGVRTAQALFLLAQREGVEMPITEQVFRVLYQGLAPREASDALMQRELRSEFTVLGQGSSAHGAP</sequence>
<keyword evidence="13" id="KW-0547">Nucleotide-binding</keyword>
<dbReference type="GO" id="GO:0005829">
    <property type="term" value="C:cytosol"/>
    <property type="evidence" value="ECO:0007669"/>
    <property type="project" value="TreeGrafter"/>
</dbReference>
<feature type="domain" description="Glycerol-3-phosphate dehydrogenase NAD-dependent C-terminal" evidence="19">
    <location>
        <begin position="177"/>
        <end position="316"/>
    </location>
</feature>
<dbReference type="PANTHER" id="PTHR11728:SF1">
    <property type="entry name" value="GLYCEROL-3-PHOSPHATE DEHYDROGENASE [NAD(+)] 2, CHLOROPLASTIC"/>
    <property type="match status" value="1"/>
</dbReference>
<accession>A0A3M8RMK7</accession>
<comment type="pathway">
    <text evidence="13">Membrane lipid metabolism; glycerophospholipid metabolism.</text>
</comment>
<feature type="binding site" evidence="15">
    <location>
        <position position="105"/>
    </location>
    <ligand>
        <name>substrate</name>
    </ligand>
</feature>
<dbReference type="GO" id="GO:0046167">
    <property type="term" value="P:glycerol-3-phosphate biosynthetic process"/>
    <property type="evidence" value="ECO:0007669"/>
    <property type="project" value="UniProtKB-UniRule"/>
</dbReference>
<feature type="binding site" evidence="13">
    <location>
        <position position="135"/>
    </location>
    <ligand>
        <name>sn-glycerol 3-phosphate</name>
        <dbReference type="ChEBI" id="CHEBI:57597"/>
    </ligand>
</feature>
<dbReference type="GO" id="GO:0005975">
    <property type="term" value="P:carbohydrate metabolic process"/>
    <property type="evidence" value="ECO:0007669"/>
    <property type="project" value="InterPro"/>
</dbReference>
<feature type="binding site" evidence="13">
    <location>
        <position position="278"/>
    </location>
    <ligand>
        <name>NADPH</name>
        <dbReference type="ChEBI" id="CHEBI:57783"/>
    </ligand>
</feature>
<dbReference type="NCBIfam" id="NF000942">
    <property type="entry name" value="PRK00094.1-4"/>
    <property type="match status" value="1"/>
</dbReference>
<feature type="domain" description="Glycerol-3-phosphate dehydrogenase NAD-dependent N-terminal" evidence="18">
    <location>
        <begin position="5"/>
        <end position="156"/>
    </location>
</feature>
<keyword evidence="2 13" id="KW-0444">Lipid biosynthesis</keyword>
<dbReference type="EMBL" id="RIZI01000120">
    <property type="protein sequence ID" value="RNF68394.1"/>
    <property type="molecule type" value="Genomic_DNA"/>
</dbReference>
<feature type="binding site" evidence="13">
    <location>
        <position position="241"/>
    </location>
    <ligand>
        <name>sn-glycerol 3-phosphate</name>
        <dbReference type="ChEBI" id="CHEBI:57597"/>
    </ligand>
</feature>
<keyword evidence="7 13" id="KW-0594">Phospholipid biosynthesis</keyword>
<comment type="function">
    <text evidence="13">Catalyzes the reduction of the glycolytic intermediate dihydroxyacetone phosphate (DHAP) to sn-glycerol 3-phosphate (G3P), the key precursor for phospholipid synthesis.</text>
</comment>
<keyword evidence="3 13" id="KW-0521">NADP</keyword>
<dbReference type="Pfam" id="PF01210">
    <property type="entry name" value="NAD_Gly3P_dh_N"/>
    <property type="match status" value="1"/>
</dbReference>
<dbReference type="AlphaFoldDB" id="A0A3M8RMK7"/>
<dbReference type="FunFam" id="3.40.50.720:FF:000019">
    <property type="entry name" value="Glycerol-3-phosphate dehydrogenase [NAD(P)+]"/>
    <property type="match status" value="1"/>
</dbReference>
<feature type="binding site" evidence="16">
    <location>
        <position position="252"/>
    </location>
    <ligand>
        <name>NAD(+)</name>
        <dbReference type="ChEBI" id="CHEBI:57540"/>
    </ligand>
</feature>
<evidence type="ECO:0000259" key="19">
    <source>
        <dbReference type="Pfam" id="PF07479"/>
    </source>
</evidence>
<dbReference type="InterPro" id="IPR008927">
    <property type="entry name" value="6-PGluconate_DH-like_C_sf"/>
</dbReference>
<feature type="binding site" evidence="13">
    <location>
        <position position="188"/>
    </location>
    <ligand>
        <name>sn-glycerol 3-phosphate</name>
        <dbReference type="ChEBI" id="CHEBI:57597"/>
    </ligand>
</feature>
<dbReference type="SUPFAM" id="SSF51735">
    <property type="entry name" value="NAD(P)-binding Rossmann-fold domains"/>
    <property type="match status" value="1"/>
</dbReference>
<dbReference type="GO" id="GO:0051287">
    <property type="term" value="F:NAD binding"/>
    <property type="evidence" value="ECO:0007669"/>
    <property type="project" value="InterPro"/>
</dbReference>
<feature type="binding site" evidence="13">
    <location>
        <position position="105"/>
    </location>
    <ligand>
        <name>NADPH</name>
        <dbReference type="ChEBI" id="CHEBI:57783"/>
    </ligand>
</feature>
<dbReference type="GO" id="GO:0008654">
    <property type="term" value="P:phospholipid biosynthetic process"/>
    <property type="evidence" value="ECO:0007669"/>
    <property type="project" value="UniProtKB-KW"/>
</dbReference>
<dbReference type="InterPro" id="IPR013328">
    <property type="entry name" value="6PGD_dom2"/>
</dbReference>
<feature type="binding site" evidence="16">
    <location>
        <begin position="7"/>
        <end position="12"/>
    </location>
    <ligand>
        <name>NAD(+)</name>
        <dbReference type="ChEBI" id="CHEBI:57540"/>
    </ligand>
</feature>
<dbReference type="HAMAP" id="MF_00394">
    <property type="entry name" value="NAD_Glyc3P_dehydrog"/>
    <property type="match status" value="1"/>
</dbReference>
<dbReference type="GO" id="GO:0046168">
    <property type="term" value="P:glycerol-3-phosphate catabolic process"/>
    <property type="evidence" value="ECO:0007669"/>
    <property type="project" value="InterPro"/>
</dbReference>